<evidence type="ECO:0000313" key="2">
    <source>
        <dbReference type="EMBL" id="RKD91354.1"/>
    </source>
</evidence>
<dbReference type="InterPro" id="IPR016181">
    <property type="entry name" value="Acyl_CoA_acyltransferase"/>
</dbReference>
<dbReference type="EMBL" id="RAPN01000001">
    <property type="protein sequence ID" value="RKD91354.1"/>
    <property type="molecule type" value="Genomic_DNA"/>
</dbReference>
<sequence length="179" mass="20640">MPMKKYKTFETERLRMRPTTEADADFIFELMTSPKWLTNIGSRGLETPDDAAKYVRERMLAQLERLGFGNYTILRKTDGVRIGVCGLHDREGLEGVDIGYAFLEEYEGKGYATEAALRIKQAAFEDFLITVLYAITTHKNVASQRVLEKLGMHWEKTVNMPNDPEELRLYELSVEEYSK</sequence>
<dbReference type="GO" id="GO:0016747">
    <property type="term" value="F:acyltransferase activity, transferring groups other than amino-acyl groups"/>
    <property type="evidence" value="ECO:0007669"/>
    <property type="project" value="InterPro"/>
</dbReference>
<dbReference type="SUPFAM" id="SSF55729">
    <property type="entry name" value="Acyl-CoA N-acyltransferases (Nat)"/>
    <property type="match status" value="1"/>
</dbReference>
<evidence type="ECO:0000259" key="1">
    <source>
        <dbReference type="PROSITE" id="PS51186"/>
    </source>
</evidence>
<dbReference type="AlphaFoldDB" id="A0A419W7B1"/>
<dbReference type="InterPro" id="IPR000182">
    <property type="entry name" value="GNAT_dom"/>
</dbReference>
<gene>
    <name evidence="2" type="ORF">BC643_1707</name>
</gene>
<dbReference type="InterPro" id="IPR051531">
    <property type="entry name" value="N-acetyltransferase"/>
</dbReference>
<dbReference type="PANTHER" id="PTHR43792:SF1">
    <property type="entry name" value="N-ACETYLTRANSFERASE DOMAIN-CONTAINING PROTEIN"/>
    <property type="match status" value="1"/>
</dbReference>
<dbReference type="Proteomes" id="UP000283387">
    <property type="component" value="Unassembled WGS sequence"/>
</dbReference>
<accession>A0A419W7B1</accession>
<keyword evidence="2" id="KW-0808">Transferase</keyword>
<reference evidence="2 3" key="1">
    <citation type="submission" date="2018-09" db="EMBL/GenBank/DDBJ databases">
        <title>Genomic Encyclopedia of Archaeal and Bacterial Type Strains, Phase II (KMG-II): from individual species to whole genera.</title>
        <authorList>
            <person name="Goeker M."/>
        </authorList>
    </citation>
    <scope>NUCLEOTIDE SEQUENCE [LARGE SCALE GENOMIC DNA]</scope>
    <source>
        <strain evidence="2 3">DSM 27148</strain>
    </source>
</reference>
<organism evidence="2 3">
    <name type="scientific">Mangrovibacterium diazotrophicum</name>
    <dbReference type="NCBI Taxonomy" id="1261403"/>
    <lineage>
        <taxon>Bacteria</taxon>
        <taxon>Pseudomonadati</taxon>
        <taxon>Bacteroidota</taxon>
        <taxon>Bacteroidia</taxon>
        <taxon>Marinilabiliales</taxon>
        <taxon>Prolixibacteraceae</taxon>
        <taxon>Mangrovibacterium</taxon>
    </lineage>
</organism>
<dbReference type="PANTHER" id="PTHR43792">
    <property type="entry name" value="GNAT FAMILY, PUTATIVE (AFU_ORTHOLOGUE AFUA_3G00765)-RELATED-RELATED"/>
    <property type="match status" value="1"/>
</dbReference>
<dbReference type="Pfam" id="PF13302">
    <property type="entry name" value="Acetyltransf_3"/>
    <property type="match status" value="1"/>
</dbReference>
<proteinExistence type="predicted"/>
<dbReference type="PROSITE" id="PS51186">
    <property type="entry name" value="GNAT"/>
    <property type="match status" value="1"/>
</dbReference>
<dbReference type="Gene3D" id="3.40.630.30">
    <property type="match status" value="1"/>
</dbReference>
<keyword evidence="3" id="KW-1185">Reference proteome</keyword>
<evidence type="ECO:0000313" key="3">
    <source>
        <dbReference type="Proteomes" id="UP000283387"/>
    </source>
</evidence>
<feature type="domain" description="N-acetyltransferase" evidence="1">
    <location>
        <begin position="14"/>
        <end position="179"/>
    </location>
</feature>
<name>A0A419W7B1_9BACT</name>
<protein>
    <submittedName>
        <fullName evidence="2">RimJ/RimL family protein N-acetyltransferase</fullName>
    </submittedName>
</protein>
<comment type="caution">
    <text evidence="2">The sequence shown here is derived from an EMBL/GenBank/DDBJ whole genome shotgun (WGS) entry which is preliminary data.</text>
</comment>